<gene>
    <name evidence="8" type="ORF">Vafri_2942</name>
</gene>
<keyword evidence="4 7" id="KW-1133">Transmembrane helix</keyword>
<comment type="subcellular location">
    <subcellularLocation>
        <location evidence="1">Endoplasmic reticulum membrane</location>
        <topology evidence="1">Multi-pass membrane protein</topology>
    </subcellularLocation>
</comment>
<comment type="caution">
    <text evidence="8">The sequence shown here is derived from an EMBL/GenBank/DDBJ whole genome shotgun (WGS) entry which is preliminary data.</text>
</comment>
<evidence type="ECO:0000256" key="7">
    <source>
        <dbReference type="SAM" id="Phobius"/>
    </source>
</evidence>
<keyword evidence="2 7" id="KW-0812">Transmembrane</keyword>
<evidence type="ECO:0000256" key="5">
    <source>
        <dbReference type="ARBA" id="ARBA00023136"/>
    </source>
</evidence>
<dbReference type="EMBL" id="BNCO01000003">
    <property type="protein sequence ID" value="GIL45797.1"/>
    <property type="molecule type" value="Genomic_DNA"/>
</dbReference>
<dbReference type="AlphaFoldDB" id="A0A8J4AUF3"/>
<feature type="region of interest" description="Disordered" evidence="6">
    <location>
        <begin position="220"/>
        <end position="258"/>
    </location>
</feature>
<evidence type="ECO:0000256" key="3">
    <source>
        <dbReference type="ARBA" id="ARBA00022824"/>
    </source>
</evidence>
<dbReference type="GO" id="GO:0070072">
    <property type="term" value="P:vacuolar proton-transporting V-type ATPase complex assembly"/>
    <property type="evidence" value="ECO:0007669"/>
    <property type="project" value="InterPro"/>
</dbReference>
<evidence type="ECO:0000256" key="4">
    <source>
        <dbReference type="ARBA" id="ARBA00022989"/>
    </source>
</evidence>
<keyword evidence="5 7" id="KW-0472">Membrane</keyword>
<protein>
    <submittedName>
        <fullName evidence="8">Uncharacterized protein</fullName>
    </submittedName>
</protein>
<dbReference type="Proteomes" id="UP000747399">
    <property type="component" value="Unassembled WGS sequence"/>
</dbReference>
<feature type="transmembrane region" description="Helical" evidence="7">
    <location>
        <begin position="162"/>
        <end position="184"/>
    </location>
</feature>
<keyword evidence="3" id="KW-0256">Endoplasmic reticulum</keyword>
<dbReference type="InterPro" id="IPR021013">
    <property type="entry name" value="ATPase_Vma12"/>
</dbReference>
<evidence type="ECO:0000256" key="2">
    <source>
        <dbReference type="ARBA" id="ARBA00022692"/>
    </source>
</evidence>
<keyword evidence="9" id="KW-1185">Reference proteome</keyword>
<proteinExistence type="predicted"/>
<dbReference type="PANTHER" id="PTHR31394:SF1">
    <property type="entry name" value="TRANSMEMBRANE PROTEIN 199"/>
    <property type="match status" value="1"/>
</dbReference>
<evidence type="ECO:0000256" key="6">
    <source>
        <dbReference type="SAM" id="MobiDB-lite"/>
    </source>
</evidence>
<dbReference type="GO" id="GO:0005789">
    <property type="term" value="C:endoplasmic reticulum membrane"/>
    <property type="evidence" value="ECO:0007669"/>
    <property type="project" value="UniProtKB-SubCell"/>
</dbReference>
<feature type="transmembrane region" description="Helical" evidence="7">
    <location>
        <begin position="129"/>
        <end position="150"/>
    </location>
</feature>
<feature type="compositionally biased region" description="Low complexity" evidence="6">
    <location>
        <begin position="234"/>
        <end position="250"/>
    </location>
</feature>
<organism evidence="8 9">
    <name type="scientific">Volvox africanus</name>
    <dbReference type="NCBI Taxonomy" id="51714"/>
    <lineage>
        <taxon>Eukaryota</taxon>
        <taxon>Viridiplantae</taxon>
        <taxon>Chlorophyta</taxon>
        <taxon>core chlorophytes</taxon>
        <taxon>Chlorophyceae</taxon>
        <taxon>CS clade</taxon>
        <taxon>Chlamydomonadales</taxon>
        <taxon>Volvocaceae</taxon>
        <taxon>Volvox</taxon>
    </lineage>
</organism>
<evidence type="ECO:0000313" key="9">
    <source>
        <dbReference type="Proteomes" id="UP000747399"/>
    </source>
</evidence>
<name>A0A8J4AUF3_9CHLO</name>
<sequence length="258" mass="28603">MLSLRVTESIASLLEEAVSCSGTSEIVKTDATRLRAFGSIQWNDLKSIVSELRKVNPARPIYLHQLCSHRDVILPIPPPKEKSPELQARLAQLQEALDNKRYSEMVADITVGERKAEELRGSILPTSRLQLSFGAHVLVTMFTFWALAYYGSKLYLSYDELWAGLLGALGLTAGLLLETLLLIIRSNRPAPLEERMPELFDKAKVREAYALVREMKQAKAQQKAKGKQRGGGAAKQLQQELSAEGEPEAGSGEDKKTQ</sequence>
<evidence type="ECO:0000256" key="1">
    <source>
        <dbReference type="ARBA" id="ARBA00004477"/>
    </source>
</evidence>
<reference evidence="8" key="1">
    <citation type="journal article" date="2021" name="Proc. Natl. Acad. Sci. U.S.A.">
        <title>Three genomes in the algal genus Volvox reveal the fate of a haploid sex-determining region after a transition to homothallism.</title>
        <authorList>
            <person name="Yamamoto K."/>
            <person name="Hamaji T."/>
            <person name="Kawai-Toyooka H."/>
            <person name="Matsuzaki R."/>
            <person name="Takahashi F."/>
            <person name="Nishimura Y."/>
            <person name="Kawachi M."/>
            <person name="Noguchi H."/>
            <person name="Minakuchi Y."/>
            <person name="Umen J.G."/>
            <person name="Toyoda A."/>
            <person name="Nozaki H."/>
        </authorList>
    </citation>
    <scope>NUCLEOTIDE SEQUENCE</scope>
    <source>
        <strain evidence="8">NIES-3780</strain>
    </source>
</reference>
<accession>A0A8J4AUF3</accession>
<dbReference type="Pfam" id="PF11712">
    <property type="entry name" value="Vma12"/>
    <property type="match status" value="1"/>
</dbReference>
<evidence type="ECO:0000313" key="8">
    <source>
        <dbReference type="EMBL" id="GIL45797.1"/>
    </source>
</evidence>
<dbReference type="PANTHER" id="PTHR31394">
    <property type="entry name" value="TRANSMEMBRANE PROTEIN 199"/>
    <property type="match status" value="1"/>
</dbReference>